<sequence length="210" mass="22492">MRVLWGAEGAAARGPRPRQSLPQVAEAAVRLADAHGLESVTLANVARELGMTTSAIYRYVDSKDVLVELMVDRAVGEPPTLTAATWQGSAREWAGALRERYRRHPWLAQVTPSGPPRVPNPIGWIAGLVEALSSEPGIDGMRVALLLDALVRSYSAVSRASQSAPPPEWLTGALSARFPVLTSGMHRDWSDPDEELAFALDVVLAGLAAP</sequence>
<dbReference type="InterPro" id="IPR050109">
    <property type="entry name" value="HTH-type_TetR-like_transc_reg"/>
</dbReference>
<evidence type="ECO:0000256" key="4">
    <source>
        <dbReference type="PROSITE-ProRule" id="PRU00335"/>
    </source>
</evidence>
<dbReference type="InterPro" id="IPR036271">
    <property type="entry name" value="Tet_transcr_reg_TetR-rel_C_sf"/>
</dbReference>
<dbReference type="PANTHER" id="PTHR30055:SF151">
    <property type="entry name" value="TRANSCRIPTIONAL REGULATORY PROTEIN"/>
    <property type="match status" value="1"/>
</dbReference>
<dbReference type="GO" id="GO:0000976">
    <property type="term" value="F:transcription cis-regulatory region binding"/>
    <property type="evidence" value="ECO:0007669"/>
    <property type="project" value="TreeGrafter"/>
</dbReference>
<keyword evidence="7" id="KW-1185">Reference proteome</keyword>
<dbReference type="EMBL" id="BONK01000007">
    <property type="protein sequence ID" value="GIG21602.1"/>
    <property type="molecule type" value="Genomic_DNA"/>
</dbReference>
<proteinExistence type="predicted"/>
<dbReference type="Gene3D" id="1.10.357.10">
    <property type="entry name" value="Tetracycline Repressor, domain 2"/>
    <property type="match status" value="1"/>
</dbReference>
<keyword evidence="3" id="KW-0804">Transcription</keyword>
<gene>
    <name evidence="6" type="ORF">Cch01nite_23260</name>
</gene>
<reference evidence="6" key="1">
    <citation type="submission" date="2021-01" db="EMBL/GenBank/DDBJ databases">
        <title>Whole genome shotgun sequence of Cellulomonas chitinilytica NBRC 110799.</title>
        <authorList>
            <person name="Komaki H."/>
            <person name="Tamura T."/>
        </authorList>
    </citation>
    <scope>NUCLEOTIDE SEQUENCE</scope>
    <source>
        <strain evidence="6">NBRC 110799</strain>
    </source>
</reference>
<name>A0A919P3R0_9CELL</name>
<dbReference type="SUPFAM" id="SSF46689">
    <property type="entry name" value="Homeodomain-like"/>
    <property type="match status" value="1"/>
</dbReference>
<dbReference type="SUPFAM" id="SSF48498">
    <property type="entry name" value="Tetracyclin repressor-like, C-terminal domain"/>
    <property type="match status" value="1"/>
</dbReference>
<dbReference type="PANTHER" id="PTHR30055">
    <property type="entry name" value="HTH-TYPE TRANSCRIPTIONAL REGULATOR RUTR"/>
    <property type="match status" value="1"/>
</dbReference>
<feature type="DNA-binding region" description="H-T-H motif" evidence="4">
    <location>
        <begin position="41"/>
        <end position="60"/>
    </location>
</feature>
<evidence type="ECO:0000256" key="2">
    <source>
        <dbReference type="ARBA" id="ARBA00023125"/>
    </source>
</evidence>
<evidence type="ECO:0000313" key="6">
    <source>
        <dbReference type="EMBL" id="GIG21602.1"/>
    </source>
</evidence>
<protein>
    <submittedName>
        <fullName evidence="6">TetR family transcriptional regulator</fullName>
    </submittedName>
</protein>
<dbReference type="GO" id="GO:0003700">
    <property type="term" value="F:DNA-binding transcription factor activity"/>
    <property type="evidence" value="ECO:0007669"/>
    <property type="project" value="TreeGrafter"/>
</dbReference>
<evidence type="ECO:0000313" key="7">
    <source>
        <dbReference type="Proteomes" id="UP000632740"/>
    </source>
</evidence>
<feature type="domain" description="HTH tetR-type" evidence="5">
    <location>
        <begin position="18"/>
        <end position="78"/>
    </location>
</feature>
<dbReference type="PROSITE" id="PS50977">
    <property type="entry name" value="HTH_TETR_2"/>
    <property type="match status" value="1"/>
</dbReference>
<evidence type="ECO:0000259" key="5">
    <source>
        <dbReference type="PROSITE" id="PS50977"/>
    </source>
</evidence>
<dbReference type="InterPro" id="IPR001647">
    <property type="entry name" value="HTH_TetR"/>
</dbReference>
<organism evidence="6 7">
    <name type="scientific">Cellulomonas chitinilytica</name>
    <dbReference type="NCBI Taxonomy" id="398759"/>
    <lineage>
        <taxon>Bacteria</taxon>
        <taxon>Bacillati</taxon>
        <taxon>Actinomycetota</taxon>
        <taxon>Actinomycetes</taxon>
        <taxon>Micrococcales</taxon>
        <taxon>Cellulomonadaceae</taxon>
        <taxon>Cellulomonas</taxon>
    </lineage>
</organism>
<keyword evidence="1" id="KW-0805">Transcription regulation</keyword>
<comment type="caution">
    <text evidence="6">The sequence shown here is derived from an EMBL/GenBank/DDBJ whole genome shotgun (WGS) entry which is preliminary data.</text>
</comment>
<evidence type="ECO:0000256" key="1">
    <source>
        <dbReference type="ARBA" id="ARBA00023015"/>
    </source>
</evidence>
<dbReference type="AlphaFoldDB" id="A0A919P3R0"/>
<accession>A0A919P3R0</accession>
<dbReference type="InterPro" id="IPR009057">
    <property type="entry name" value="Homeodomain-like_sf"/>
</dbReference>
<evidence type="ECO:0000256" key="3">
    <source>
        <dbReference type="ARBA" id="ARBA00023163"/>
    </source>
</evidence>
<dbReference type="Proteomes" id="UP000632740">
    <property type="component" value="Unassembled WGS sequence"/>
</dbReference>
<keyword evidence="2 4" id="KW-0238">DNA-binding</keyword>
<dbReference type="Pfam" id="PF00440">
    <property type="entry name" value="TetR_N"/>
    <property type="match status" value="1"/>
</dbReference>